<proteinExistence type="predicted"/>
<keyword evidence="1" id="KW-0812">Transmembrane</keyword>
<evidence type="ECO:0000256" key="1">
    <source>
        <dbReference type="SAM" id="Phobius"/>
    </source>
</evidence>
<dbReference type="Proteomes" id="UP001341281">
    <property type="component" value="Chromosome 09"/>
</dbReference>
<evidence type="ECO:0000313" key="3">
    <source>
        <dbReference type="Proteomes" id="UP001341281"/>
    </source>
</evidence>
<sequence length="336" mass="33495">MAQRMTPKFGAGAASGLVARELPEAAAAAYGGTGTGTDRLVLLTKPHRAGAGHYVYMHVAVVPLQDLPEHLRRQVTAGAREQGAGAAAAGTNADAPAPLHRQLQLHPVVLNGEPTIELAGEGASGGVHEYSQRRALRLMAEEGGKAVWLDASGLQELIDVTGGASATETGAFYDTGLAAPENADDGDMDMPARENGVPIVALLLQLSDPGAFSYPKSPSDDAAPFSTETLLGDGRAAELGSHWHYYDVPMQVSIDAAAGAKAGDLIAGVGVKGAAGAEAAERGHGGGLSALVGVVAASSAATALAAGAAGQVAAFGLFVILVGGLSLAMAGVVAGV</sequence>
<feature type="transmembrane region" description="Helical" evidence="1">
    <location>
        <begin position="312"/>
        <end position="334"/>
    </location>
</feature>
<name>A0AAQ3UNT3_PASNO</name>
<reference evidence="2 3" key="1">
    <citation type="submission" date="2024-02" db="EMBL/GenBank/DDBJ databases">
        <title>High-quality chromosome-scale genome assembly of Pensacola bahiagrass (Paspalum notatum Flugge var. saurae).</title>
        <authorList>
            <person name="Vega J.M."/>
            <person name="Podio M."/>
            <person name="Orjuela J."/>
            <person name="Siena L.A."/>
            <person name="Pessino S.C."/>
            <person name="Combes M.C."/>
            <person name="Mariac C."/>
            <person name="Albertini E."/>
            <person name="Pupilli F."/>
            <person name="Ortiz J.P.A."/>
            <person name="Leblanc O."/>
        </authorList>
    </citation>
    <scope>NUCLEOTIDE SEQUENCE [LARGE SCALE GENOMIC DNA]</scope>
    <source>
        <strain evidence="2">R1</strain>
        <tissue evidence="2">Leaf</tissue>
    </source>
</reference>
<keyword evidence="3" id="KW-1185">Reference proteome</keyword>
<protein>
    <submittedName>
        <fullName evidence="2">Uncharacterized protein</fullName>
    </submittedName>
</protein>
<keyword evidence="1" id="KW-1133">Transmembrane helix</keyword>
<gene>
    <name evidence="2" type="ORF">U9M48_040610</name>
</gene>
<keyword evidence="1" id="KW-0472">Membrane</keyword>
<accession>A0AAQ3UNT3</accession>
<evidence type="ECO:0000313" key="2">
    <source>
        <dbReference type="EMBL" id="WVZ94748.1"/>
    </source>
</evidence>
<dbReference type="AlphaFoldDB" id="A0AAQ3UNT3"/>
<feature type="transmembrane region" description="Helical" evidence="1">
    <location>
        <begin position="288"/>
        <end position="306"/>
    </location>
</feature>
<dbReference type="EMBL" id="CP144753">
    <property type="protein sequence ID" value="WVZ94748.1"/>
    <property type="molecule type" value="Genomic_DNA"/>
</dbReference>
<organism evidence="2 3">
    <name type="scientific">Paspalum notatum var. saurae</name>
    <dbReference type="NCBI Taxonomy" id="547442"/>
    <lineage>
        <taxon>Eukaryota</taxon>
        <taxon>Viridiplantae</taxon>
        <taxon>Streptophyta</taxon>
        <taxon>Embryophyta</taxon>
        <taxon>Tracheophyta</taxon>
        <taxon>Spermatophyta</taxon>
        <taxon>Magnoliopsida</taxon>
        <taxon>Liliopsida</taxon>
        <taxon>Poales</taxon>
        <taxon>Poaceae</taxon>
        <taxon>PACMAD clade</taxon>
        <taxon>Panicoideae</taxon>
        <taxon>Andropogonodae</taxon>
        <taxon>Paspaleae</taxon>
        <taxon>Paspalinae</taxon>
        <taxon>Paspalum</taxon>
    </lineage>
</organism>